<gene>
    <name evidence="2" type="ORF">IFJ75_19270</name>
</gene>
<reference evidence="2" key="1">
    <citation type="submission" date="2020-09" db="EMBL/GenBank/DDBJ databases">
        <title>Brevundimonas sp. LVF2 isolated from a puddle in Goettingen, Germany.</title>
        <authorList>
            <person name="Friedrich I."/>
            <person name="Klassen A."/>
            <person name="Hannes N."/>
            <person name="Schneider D."/>
            <person name="Hertel R."/>
            <person name="Daniel R."/>
        </authorList>
    </citation>
    <scope>NUCLEOTIDE SEQUENCE</scope>
    <source>
        <strain evidence="2">LVF2</strain>
    </source>
</reference>
<organism evidence="2 3">
    <name type="scientific">Brevundimonas goettingensis</name>
    <dbReference type="NCBI Taxonomy" id="2774190"/>
    <lineage>
        <taxon>Bacteria</taxon>
        <taxon>Pseudomonadati</taxon>
        <taxon>Pseudomonadota</taxon>
        <taxon>Alphaproteobacteria</taxon>
        <taxon>Caulobacterales</taxon>
        <taxon>Caulobacteraceae</taxon>
        <taxon>Brevundimonas</taxon>
    </lineage>
</organism>
<feature type="transmembrane region" description="Helical" evidence="1">
    <location>
        <begin position="78"/>
        <end position="100"/>
    </location>
</feature>
<name>A0A975C1S5_9CAUL</name>
<dbReference type="KEGG" id="bgoe:IFJ75_19270"/>
<keyword evidence="3" id="KW-1185">Reference proteome</keyword>
<dbReference type="AlphaFoldDB" id="A0A975C1S5"/>
<protein>
    <submittedName>
        <fullName evidence="2">Uncharacterized protein</fullName>
    </submittedName>
</protein>
<accession>A0A975C1S5</accession>
<evidence type="ECO:0000313" key="3">
    <source>
        <dbReference type="Proteomes" id="UP000663918"/>
    </source>
</evidence>
<keyword evidence="1" id="KW-0812">Transmembrane</keyword>
<dbReference type="EMBL" id="CP062222">
    <property type="protein sequence ID" value="QTC91307.1"/>
    <property type="molecule type" value="Genomic_DNA"/>
</dbReference>
<feature type="transmembrane region" description="Helical" evidence="1">
    <location>
        <begin position="112"/>
        <end position="133"/>
    </location>
</feature>
<keyword evidence="1" id="KW-0472">Membrane</keyword>
<evidence type="ECO:0000313" key="2">
    <source>
        <dbReference type="EMBL" id="QTC91307.1"/>
    </source>
</evidence>
<proteinExistence type="predicted"/>
<feature type="transmembrane region" description="Helical" evidence="1">
    <location>
        <begin position="40"/>
        <end position="66"/>
    </location>
</feature>
<evidence type="ECO:0000256" key="1">
    <source>
        <dbReference type="SAM" id="Phobius"/>
    </source>
</evidence>
<feature type="transmembrane region" description="Helical" evidence="1">
    <location>
        <begin position="12"/>
        <end position="33"/>
    </location>
</feature>
<dbReference type="Proteomes" id="UP000663918">
    <property type="component" value="Chromosome"/>
</dbReference>
<sequence length="134" mass="13141">MYLSAIAAQTGGLSAFLGGFAATFLGTLLALNVKGRTGSLAIGFSVTSSVAFIVAVVGSTATVAALHPDGPAGRVGSAGFAQVVMSIGFVLGLYALLISLGLSGWSRSKGTGWTTSIAAALGIILVTGMVVSFG</sequence>
<keyword evidence="1" id="KW-1133">Transmembrane helix</keyword>